<name>A0A224AAJ9_9EUPU</name>
<sequence length="95" mass="10816">MLTLLKVYTLLLLVLYVNFSFSKKHYLSCLLLLESMVLILILFSLTITYFILEDMTFYLLVLTLSVCEASLALTLLISMSKLNGNDIISSHSFLN</sequence>
<organism evidence="2">
    <name type="scientific">Tauphaedusa stearnsii stearnsii</name>
    <dbReference type="NCBI Taxonomy" id="1885685"/>
    <lineage>
        <taxon>Eukaryota</taxon>
        <taxon>Metazoa</taxon>
        <taxon>Spiralia</taxon>
        <taxon>Lophotrochozoa</taxon>
        <taxon>Mollusca</taxon>
        <taxon>Gastropoda</taxon>
        <taxon>Heterobranchia</taxon>
        <taxon>Euthyneura</taxon>
        <taxon>Panpulmonata</taxon>
        <taxon>Eupulmonata</taxon>
        <taxon>Stylommatophora</taxon>
        <taxon>Helicina</taxon>
        <taxon>Clausilioidea</taxon>
        <taxon>Clausiliidae</taxon>
        <taxon>Phaedusinae</taxon>
        <taxon>Tauphaedusa</taxon>
    </lineage>
</organism>
<protein>
    <submittedName>
        <fullName evidence="2">NADH dehydrogenase subunit 4L</fullName>
    </submittedName>
</protein>
<dbReference type="Gene3D" id="1.10.287.3510">
    <property type="match status" value="1"/>
</dbReference>
<accession>A0A224AAJ9</accession>
<feature type="transmembrane region" description="Helical" evidence="1">
    <location>
        <begin position="29"/>
        <end position="51"/>
    </location>
</feature>
<evidence type="ECO:0000313" key="2">
    <source>
        <dbReference type="EMBL" id="BBA10604.1"/>
    </source>
</evidence>
<proteinExistence type="predicted"/>
<geneLocation type="mitochondrion" evidence="2"/>
<keyword evidence="2" id="KW-0496">Mitochondrion</keyword>
<feature type="transmembrane region" description="Helical" evidence="1">
    <location>
        <begin position="6"/>
        <end position="22"/>
    </location>
</feature>
<dbReference type="EMBL" id="LC172076">
    <property type="protein sequence ID" value="BBA10604.1"/>
    <property type="molecule type" value="Genomic_DNA"/>
</dbReference>
<dbReference type="AlphaFoldDB" id="A0A224AAJ9"/>
<evidence type="ECO:0000256" key="1">
    <source>
        <dbReference type="SAM" id="Phobius"/>
    </source>
</evidence>
<keyword evidence="1" id="KW-0472">Membrane</keyword>
<reference evidence="2" key="1">
    <citation type="journal article" date="2017" name="Zool. J. Linn. Soc.">
        <title>Molecular phylogeny, frequent parallel evolution and new system of Japanese clausiliid land snails (Gastropoda: Stylommatophora).</title>
        <authorList>
            <person name="Motochin R."/>
            <person name="Wang M."/>
            <person name="Ueshima R."/>
        </authorList>
    </citation>
    <scope>NUCLEOTIDE SEQUENCE</scope>
    <source>
        <strain evidence="2">C360</strain>
        <tissue evidence="2">Muscle</tissue>
    </source>
</reference>
<gene>
    <name evidence="2" type="primary">ND4L</name>
</gene>
<keyword evidence="1" id="KW-1133">Transmembrane helix</keyword>
<feature type="transmembrane region" description="Helical" evidence="1">
    <location>
        <begin position="57"/>
        <end position="77"/>
    </location>
</feature>
<keyword evidence="1" id="KW-0812">Transmembrane</keyword>